<keyword evidence="1" id="KW-0812">Transmembrane</keyword>
<feature type="transmembrane region" description="Helical" evidence="1">
    <location>
        <begin position="23"/>
        <end position="44"/>
    </location>
</feature>
<keyword evidence="1" id="KW-0472">Membrane</keyword>
<dbReference type="InterPro" id="IPR009781">
    <property type="entry name" value="DUF1345"/>
</dbReference>
<accession>A0A4Q1VCK1</accession>
<dbReference type="AlphaFoldDB" id="A0A4Q1VCK1"/>
<dbReference type="Proteomes" id="UP000290819">
    <property type="component" value="Unassembled WGS sequence"/>
</dbReference>
<evidence type="ECO:0008006" key="4">
    <source>
        <dbReference type="Google" id="ProtNLM"/>
    </source>
</evidence>
<feature type="transmembrane region" description="Helical" evidence="1">
    <location>
        <begin position="123"/>
        <end position="143"/>
    </location>
</feature>
<name>A0A4Q1VCK1_9BRAD</name>
<feature type="transmembrane region" description="Helical" evidence="1">
    <location>
        <begin position="50"/>
        <end position="72"/>
    </location>
</feature>
<evidence type="ECO:0000313" key="3">
    <source>
        <dbReference type="Proteomes" id="UP000290819"/>
    </source>
</evidence>
<dbReference type="RefSeq" id="WP_129270719.1">
    <property type="nucleotide sequence ID" value="NZ_MZXW01000016.1"/>
</dbReference>
<reference evidence="2 3" key="1">
    <citation type="submission" date="2017-03" db="EMBL/GenBank/DDBJ databases">
        <authorList>
            <person name="Safronova V.I."/>
            <person name="Sazanova A.L."/>
            <person name="Chirak E.R."/>
        </authorList>
    </citation>
    <scope>NUCLEOTIDE SEQUENCE [LARGE SCALE GENOMIC DNA]</scope>
    <source>
        <strain evidence="2 3">Opo-243</strain>
    </source>
</reference>
<protein>
    <recommendedName>
        <fullName evidence="4">DUF1345 domain-containing protein</fullName>
    </recommendedName>
</protein>
<proteinExistence type="predicted"/>
<dbReference type="Pfam" id="PF07077">
    <property type="entry name" value="DUF1345"/>
    <property type="match status" value="1"/>
</dbReference>
<evidence type="ECO:0000313" key="2">
    <source>
        <dbReference type="EMBL" id="RXT48820.1"/>
    </source>
</evidence>
<feature type="transmembrane region" description="Helical" evidence="1">
    <location>
        <begin position="204"/>
        <end position="226"/>
    </location>
</feature>
<feature type="transmembrane region" description="Helical" evidence="1">
    <location>
        <begin position="93"/>
        <end position="111"/>
    </location>
</feature>
<keyword evidence="1" id="KW-1133">Transmembrane helix</keyword>
<gene>
    <name evidence="2" type="ORF">B5V03_13070</name>
</gene>
<dbReference type="EMBL" id="MZXW01000016">
    <property type="protein sequence ID" value="RXT48820.1"/>
    <property type="molecule type" value="Genomic_DNA"/>
</dbReference>
<dbReference type="OrthoDB" id="64737at2"/>
<keyword evidence="3" id="KW-1185">Reference proteome</keyword>
<organism evidence="2 3">
    <name type="scientific">Bradyrhizobium betae</name>
    <dbReference type="NCBI Taxonomy" id="244734"/>
    <lineage>
        <taxon>Bacteria</taxon>
        <taxon>Pseudomonadati</taxon>
        <taxon>Pseudomonadota</taxon>
        <taxon>Alphaproteobacteria</taxon>
        <taxon>Hyphomicrobiales</taxon>
        <taxon>Nitrobacteraceae</taxon>
        <taxon>Bradyrhizobium</taxon>
    </lineage>
</organism>
<sequence>MATDKKEDPALVRFRQMSRPVRLIYARPRTFIALAAGILIALLLPGSHRVVTRLLFGWDALIAVYLVLVYAMMLCNDHQHIRRSAAMQDDGRFVILLVTAIGAFASIAAIVAELGAHRGPVELTIAITTIALSWAAVHTTFALNYAHDYYRDPIGGLQFPSGDKEDHCDYWDFVYFSFVIGMTAQVSDVGISDRIIRRTATAHGIISFIYNTALLALTVNIAASAISN</sequence>
<evidence type="ECO:0000256" key="1">
    <source>
        <dbReference type="SAM" id="Phobius"/>
    </source>
</evidence>
<comment type="caution">
    <text evidence="2">The sequence shown here is derived from an EMBL/GenBank/DDBJ whole genome shotgun (WGS) entry which is preliminary data.</text>
</comment>